<dbReference type="PROSITE" id="PS51155">
    <property type="entry name" value="CHIT_BIND_RR_2"/>
    <property type="match status" value="1"/>
</dbReference>
<reference evidence="4" key="2">
    <citation type="journal article" date="2023" name="BMC Genomics">
        <title>Pest status, molecular evolution, and epigenetic factors derived from the genome assembly of Frankliniella fusca, a thysanopteran phytovirus vector.</title>
        <authorList>
            <person name="Catto M.A."/>
            <person name="Labadie P.E."/>
            <person name="Jacobson A.L."/>
            <person name="Kennedy G.G."/>
            <person name="Srinivasan R."/>
            <person name="Hunt B.G."/>
        </authorList>
    </citation>
    <scope>NUCLEOTIDE SEQUENCE</scope>
    <source>
        <strain evidence="4">PL_HMW_Pooled</strain>
    </source>
</reference>
<dbReference type="GO" id="GO:0031012">
    <property type="term" value="C:extracellular matrix"/>
    <property type="evidence" value="ECO:0007669"/>
    <property type="project" value="TreeGrafter"/>
</dbReference>
<name>A0AAE1GUV4_9NEOP</name>
<feature type="chain" id="PRO_5041941312" evidence="3">
    <location>
        <begin position="21"/>
        <end position="136"/>
    </location>
</feature>
<dbReference type="EMBL" id="JAHWGI010000085">
    <property type="protein sequence ID" value="KAK3909193.1"/>
    <property type="molecule type" value="Genomic_DNA"/>
</dbReference>
<dbReference type="InterPro" id="IPR000618">
    <property type="entry name" value="Insect_cuticle"/>
</dbReference>
<feature type="signal peptide" evidence="3">
    <location>
        <begin position="1"/>
        <end position="20"/>
    </location>
</feature>
<keyword evidence="5" id="KW-1185">Reference proteome</keyword>
<comment type="caution">
    <text evidence="4">The sequence shown here is derived from an EMBL/GenBank/DDBJ whole genome shotgun (WGS) entry which is preliminary data.</text>
</comment>
<evidence type="ECO:0000256" key="3">
    <source>
        <dbReference type="SAM" id="SignalP"/>
    </source>
</evidence>
<evidence type="ECO:0000313" key="5">
    <source>
        <dbReference type="Proteomes" id="UP001219518"/>
    </source>
</evidence>
<reference evidence="4" key="1">
    <citation type="submission" date="2021-07" db="EMBL/GenBank/DDBJ databases">
        <authorList>
            <person name="Catto M.A."/>
            <person name="Jacobson A."/>
            <person name="Kennedy G."/>
            <person name="Labadie P."/>
            <person name="Hunt B.G."/>
            <person name="Srinivasan R."/>
        </authorList>
    </citation>
    <scope>NUCLEOTIDE SEQUENCE</scope>
    <source>
        <strain evidence="4">PL_HMW_Pooled</strain>
        <tissue evidence="4">Head</tissue>
    </source>
</reference>
<gene>
    <name evidence="4" type="ORF">KUF71_003792</name>
</gene>
<keyword evidence="1 2" id="KW-0193">Cuticle</keyword>
<protein>
    <submittedName>
        <fullName evidence="4">Cuticle protein 10.9</fullName>
    </submittedName>
</protein>
<dbReference type="GO" id="GO:0005615">
    <property type="term" value="C:extracellular space"/>
    <property type="evidence" value="ECO:0007669"/>
    <property type="project" value="TreeGrafter"/>
</dbReference>
<dbReference type="InterPro" id="IPR051217">
    <property type="entry name" value="Insect_Cuticle_Struc_Prot"/>
</dbReference>
<proteinExistence type="predicted"/>
<dbReference type="AlphaFoldDB" id="A0AAE1GUV4"/>
<accession>A0AAE1GUV4</accession>
<dbReference type="GO" id="GO:0042302">
    <property type="term" value="F:structural constituent of cuticle"/>
    <property type="evidence" value="ECO:0007669"/>
    <property type="project" value="UniProtKB-UniRule"/>
</dbReference>
<keyword evidence="3" id="KW-0732">Signal</keyword>
<dbReference type="Pfam" id="PF00379">
    <property type="entry name" value="Chitin_bind_4"/>
    <property type="match status" value="1"/>
</dbReference>
<dbReference type="Proteomes" id="UP001219518">
    <property type="component" value="Unassembled WGS sequence"/>
</dbReference>
<dbReference type="PANTHER" id="PTHR12236">
    <property type="entry name" value="STRUCTURAL CONTITUENT OF CUTICLE"/>
    <property type="match status" value="1"/>
</dbReference>
<sequence length="136" mass="14805">MSQILSLLGLSVSVAQLIVTEEPPQPPLPYSFSYAAGRAPGHVDRVHSETSDGSGVVKGQYSYVDPRFKVRTVDYIADAHGFHAQLSDPVQDTPTVAAAKQRHHDLFARIAADHARIAAERAQDAIEDPNHLLIQN</sequence>
<dbReference type="PANTHER" id="PTHR12236:SF7">
    <property type="entry name" value="CUTICULAR PROTEIN 57A, ISOFORM A"/>
    <property type="match status" value="1"/>
</dbReference>
<organism evidence="4 5">
    <name type="scientific">Frankliniella fusca</name>
    <dbReference type="NCBI Taxonomy" id="407009"/>
    <lineage>
        <taxon>Eukaryota</taxon>
        <taxon>Metazoa</taxon>
        <taxon>Ecdysozoa</taxon>
        <taxon>Arthropoda</taxon>
        <taxon>Hexapoda</taxon>
        <taxon>Insecta</taxon>
        <taxon>Pterygota</taxon>
        <taxon>Neoptera</taxon>
        <taxon>Paraneoptera</taxon>
        <taxon>Thysanoptera</taxon>
        <taxon>Terebrantia</taxon>
        <taxon>Thripoidea</taxon>
        <taxon>Thripidae</taxon>
        <taxon>Frankliniella</taxon>
    </lineage>
</organism>
<evidence type="ECO:0000256" key="1">
    <source>
        <dbReference type="ARBA" id="ARBA00022460"/>
    </source>
</evidence>
<evidence type="ECO:0000313" key="4">
    <source>
        <dbReference type="EMBL" id="KAK3909193.1"/>
    </source>
</evidence>
<evidence type="ECO:0000256" key="2">
    <source>
        <dbReference type="PROSITE-ProRule" id="PRU00497"/>
    </source>
</evidence>